<dbReference type="GO" id="GO:0050660">
    <property type="term" value="F:flavin adenine dinucleotide binding"/>
    <property type="evidence" value="ECO:0007669"/>
    <property type="project" value="InterPro"/>
</dbReference>
<dbReference type="InterPro" id="IPR014729">
    <property type="entry name" value="Rossmann-like_a/b/a_fold"/>
</dbReference>
<organism evidence="11 12">
    <name type="scientific">Legionella londiniensis</name>
    <dbReference type="NCBI Taxonomy" id="45068"/>
    <lineage>
        <taxon>Bacteria</taxon>
        <taxon>Pseudomonadati</taxon>
        <taxon>Pseudomonadota</taxon>
        <taxon>Gammaproteobacteria</taxon>
        <taxon>Legionellales</taxon>
        <taxon>Legionellaceae</taxon>
        <taxon>Legionella</taxon>
    </lineage>
</organism>
<feature type="binding site" evidence="9">
    <location>
        <position position="203"/>
    </location>
    <ligand>
        <name>FAD</name>
        <dbReference type="ChEBI" id="CHEBI:57692"/>
    </ligand>
</feature>
<keyword evidence="12" id="KW-1185">Reference proteome</keyword>
<evidence type="ECO:0000256" key="7">
    <source>
        <dbReference type="ARBA" id="ARBA00068674"/>
    </source>
</evidence>
<dbReference type="InterPro" id="IPR014731">
    <property type="entry name" value="ETF_asu_C"/>
</dbReference>
<evidence type="ECO:0000259" key="10">
    <source>
        <dbReference type="SMART" id="SM00893"/>
    </source>
</evidence>
<evidence type="ECO:0000313" key="12">
    <source>
        <dbReference type="Proteomes" id="UP000054997"/>
    </source>
</evidence>
<feature type="binding site" evidence="9">
    <location>
        <begin position="242"/>
        <end position="246"/>
    </location>
    <ligand>
        <name>FAD</name>
        <dbReference type="ChEBI" id="CHEBI:57692"/>
    </ligand>
</feature>
<evidence type="ECO:0000256" key="5">
    <source>
        <dbReference type="ARBA" id="ARBA00022982"/>
    </source>
</evidence>
<evidence type="ECO:0000256" key="6">
    <source>
        <dbReference type="ARBA" id="ARBA00025649"/>
    </source>
</evidence>
<evidence type="ECO:0000256" key="8">
    <source>
        <dbReference type="ARBA" id="ARBA00079299"/>
    </source>
</evidence>
<dbReference type="InterPro" id="IPR014730">
    <property type="entry name" value="ETF_a/b_N"/>
</dbReference>
<dbReference type="CDD" id="cd01715">
    <property type="entry name" value="ETF_alpha"/>
    <property type="match status" value="1"/>
</dbReference>
<dbReference type="RefSeq" id="WP_058528661.1">
    <property type="nucleotide sequence ID" value="NZ_CAAAHZ010000007.1"/>
</dbReference>
<dbReference type="Proteomes" id="UP000054997">
    <property type="component" value="Unassembled WGS sequence"/>
</dbReference>
<comment type="function">
    <text evidence="6">The electron transfer flavoprotein serves as a specific electron acceptor for other dehydrogenases. It transfers the electrons to the main respiratory chain via ETF-ubiquinone oxidoreductase (ETF dehydrogenase).</text>
</comment>
<protein>
    <recommendedName>
        <fullName evidence="7">Electron transfer flavoprotein subunit alpha</fullName>
    </recommendedName>
    <alternativeName>
        <fullName evidence="8">Electron transfer flavoprotein large subunit</fullName>
    </alternativeName>
</protein>
<sequence>MSVLVLVEHDNHSLHPANRNVLAAALQLDDKPVLLVAGHRCEAVAKSAASLPGVSAVWWIDNPSFEHQLAEGLSKLIAESAASFTAVLAPSNTFGKNILPRAAALLDIAQVTDVTKIIDENTFEHPIYAGNALETVRVLDEKKALTIRLTAFDAVSGTQEACSIERIDKDYPQNNSSQFVRQELSLSTRPDLGSADKIVSGGRGLQSAEQFKLIEELADVLGAAVGASRAAVDAGFAPNDYQVGQTGKVVAPALYIAVGISGAVQHLAGMKDSKVIVAINKDADAPIFQIADYGLVGDLFELVPKLIEKLKEIRRRS</sequence>
<dbReference type="Gene3D" id="3.40.50.620">
    <property type="entry name" value="HUPs"/>
    <property type="match status" value="1"/>
</dbReference>
<evidence type="ECO:0000256" key="1">
    <source>
        <dbReference type="ARBA" id="ARBA00005817"/>
    </source>
</evidence>
<feature type="binding site" evidence="9">
    <location>
        <position position="280"/>
    </location>
    <ligand>
        <name>FAD</name>
        <dbReference type="ChEBI" id="CHEBI:57692"/>
    </ligand>
</feature>
<keyword evidence="5" id="KW-0249">Electron transport</keyword>
<dbReference type="PATRIC" id="fig|45068.5.peg.695"/>
<keyword evidence="2" id="KW-0813">Transport</keyword>
<dbReference type="OrthoDB" id="9770286at2"/>
<dbReference type="PIRSF" id="PIRSF000089">
    <property type="entry name" value="Electra_flavoP_a"/>
    <property type="match status" value="1"/>
</dbReference>
<feature type="binding site" evidence="9">
    <location>
        <begin position="228"/>
        <end position="229"/>
    </location>
    <ligand>
        <name>FAD</name>
        <dbReference type="ChEBI" id="CHEBI:57692"/>
    </ligand>
</feature>
<dbReference type="PROSITE" id="PS00696">
    <property type="entry name" value="ETF_ALPHA"/>
    <property type="match status" value="1"/>
</dbReference>
<dbReference type="EMBL" id="LNYK01000010">
    <property type="protein sequence ID" value="KTD22430.1"/>
    <property type="molecule type" value="Genomic_DNA"/>
</dbReference>
<dbReference type="AlphaFoldDB" id="A0A0W0VQK9"/>
<evidence type="ECO:0000256" key="2">
    <source>
        <dbReference type="ARBA" id="ARBA00022448"/>
    </source>
</evidence>
<comment type="cofactor">
    <cofactor evidence="9">
        <name>FAD</name>
        <dbReference type="ChEBI" id="CHEBI:57692"/>
    </cofactor>
    <text evidence="9">Binds 1 FAD per dimer.</text>
</comment>
<evidence type="ECO:0000256" key="3">
    <source>
        <dbReference type="ARBA" id="ARBA00022630"/>
    </source>
</evidence>
<dbReference type="InterPro" id="IPR018206">
    <property type="entry name" value="ETF_asu_C_CS"/>
</dbReference>
<dbReference type="SMART" id="SM00893">
    <property type="entry name" value="ETF"/>
    <property type="match status" value="1"/>
</dbReference>
<evidence type="ECO:0000256" key="9">
    <source>
        <dbReference type="PIRSR" id="PIRSR000089-1"/>
    </source>
</evidence>
<proteinExistence type="inferred from homology"/>
<feature type="binding site" evidence="9">
    <location>
        <begin position="259"/>
        <end position="266"/>
    </location>
    <ligand>
        <name>FAD</name>
        <dbReference type="ChEBI" id="CHEBI:57692"/>
    </ligand>
</feature>
<dbReference type="STRING" id="45068.Llon_0648"/>
<dbReference type="Pfam" id="PF01012">
    <property type="entry name" value="ETF"/>
    <property type="match status" value="1"/>
</dbReference>
<dbReference type="Gene3D" id="3.40.50.1220">
    <property type="entry name" value="TPP-binding domain"/>
    <property type="match status" value="1"/>
</dbReference>
<feature type="domain" description="Electron transfer flavoprotein alpha/beta-subunit N-terminal" evidence="10">
    <location>
        <begin position="3"/>
        <end position="183"/>
    </location>
</feature>
<dbReference type="PANTHER" id="PTHR43153:SF1">
    <property type="entry name" value="ELECTRON TRANSFER FLAVOPROTEIN SUBUNIT ALPHA, MITOCHONDRIAL"/>
    <property type="match status" value="1"/>
</dbReference>
<comment type="caution">
    <text evidence="11">The sequence shown here is derived from an EMBL/GenBank/DDBJ whole genome shotgun (WGS) entry which is preliminary data.</text>
</comment>
<comment type="similarity">
    <text evidence="1">Belongs to the ETF alpha-subunit/FixB family.</text>
</comment>
<name>A0A0W0VQK9_9GAMM</name>
<dbReference type="PANTHER" id="PTHR43153">
    <property type="entry name" value="ELECTRON TRANSFER FLAVOPROTEIN ALPHA"/>
    <property type="match status" value="1"/>
</dbReference>
<gene>
    <name evidence="11" type="primary">etfA</name>
    <name evidence="11" type="ORF">Llon_0648</name>
</gene>
<dbReference type="GO" id="GO:0033539">
    <property type="term" value="P:fatty acid beta-oxidation using acyl-CoA dehydrogenase"/>
    <property type="evidence" value="ECO:0007669"/>
    <property type="project" value="TreeGrafter"/>
</dbReference>
<dbReference type="Pfam" id="PF00766">
    <property type="entry name" value="ETF_alpha"/>
    <property type="match status" value="1"/>
</dbReference>
<evidence type="ECO:0000256" key="4">
    <source>
        <dbReference type="ARBA" id="ARBA00022827"/>
    </source>
</evidence>
<dbReference type="FunFam" id="3.40.50.1220:FF:000001">
    <property type="entry name" value="Electron transfer flavoprotein, alpha subunit"/>
    <property type="match status" value="1"/>
</dbReference>
<dbReference type="InterPro" id="IPR001308">
    <property type="entry name" value="ETF_a/FixB"/>
</dbReference>
<dbReference type="InterPro" id="IPR033947">
    <property type="entry name" value="ETF_alpha_N"/>
</dbReference>
<dbReference type="SUPFAM" id="SSF52467">
    <property type="entry name" value="DHS-like NAD/FAD-binding domain"/>
    <property type="match status" value="1"/>
</dbReference>
<keyword evidence="4 9" id="KW-0274">FAD</keyword>
<accession>A0A0W0VQK9</accession>
<dbReference type="SUPFAM" id="SSF52402">
    <property type="entry name" value="Adenine nucleotide alpha hydrolases-like"/>
    <property type="match status" value="1"/>
</dbReference>
<keyword evidence="3" id="KW-0285">Flavoprotein</keyword>
<dbReference type="GO" id="GO:0009055">
    <property type="term" value="F:electron transfer activity"/>
    <property type="evidence" value="ECO:0007669"/>
    <property type="project" value="InterPro"/>
</dbReference>
<reference evidence="11 12" key="1">
    <citation type="submission" date="2015-11" db="EMBL/GenBank/DDBJ databases">
        <title>Genomic analysis of 38 Legionella species identifies large and diverse effector repertoires.</title>
        <authorList>
            <person name="Burstein D."/>
            <person name="Amaro F."/>
            <person name="Zusman T."/>
            <person name="Lifshitz Z."/>
            <person name="Cohen O."/>
            <person name="Gilbert J.A."/>
            <person name="Pupko T."/>
            <person name="Shuman H.A."/>
            <person name="Segal G."/>
        </authorList>
    </citation>
    <scope>NUCLEOTIDE SEQUENCE [LARGE SCALE GENOMIC DNA]</scope>
    <source>
        <strain evidence="11 12">ATCC 49505</strain>
    </source>
</reference>
<dbReference type="InterPro" id="IPR029035">
    <property type="entry name" value="DHS-like_NAD/FAD-binding_dom"/>
</dbReference>
<evidence type="ECO:0000313" key="11">
    <source>
        <dbReference type="EMBL" id="KTD22430.1"/>
    </source>
</evidence>